<dbReference type="EMBL" id="AGUE01000048">
    <property type="protein sequence ID" value="EHL01606.1"/>
    <property type="molecule type" value="Genomic_DNA"/>
</dbReference>
<dbReference type="HOGENOM" id="CLU_956602_0_0_1"/>
<keyword evidence="4" id="KW-0472">Membrane</keyword>
<dbReference type="PANTHER" id="PTHR43900:SF3">
    <property type="entry name" value="GLUTATHIONE S-TRANSFERASE RHO"/>
    <property type="match status" value="1"/>
</dbReference>
<evidence type="ECO:0000259" key="5">
    <source>
        <dbReference type="PROSITE" id="PS50404"/>
    </source>
</evidence>
<dbReference type="GO" id="GO:0005737">
    <property type="term" value="C:cytoplasm"/>
    <property type="evidence" value="ECO:0007669"/>
    <property type="project" value="TreeGrafter"/>
</dbReference>
<dbReference type="OrthoDB" id="2013972at2759"/>
<evidence type="ECO:0000256" key="1">
    <source>
        <dbReference type="ARBA" id="ARBA00012452"/>
    </source>
</evidence>
<dbReference type="Pfam" id="PF02798">
    <property type="entry name" value="GST_N"/>
    <property type="match status" value="1"/>
</dbReference>
<name>H0EIN5_GLAL7</name>
<dbReference type="InterPro" id="IPR029063">
    <property type="entry name" value="SAM-dependent_MTases_sf"/>
</dbReference>
<evidence type="ECO:0000313" key="7">
    <source>
        <dbReference type="Proteomes" id="UP000005446"/>
    </source>
</evidence>
<dbReference type="FunFam" id="3.40.30.10:FF:000039">
    <property type="entry name" value="Glutathione S-transferase domain"/>
    <property type="match status" value="1"/>
</dbReference>
<proteinExistence type="predicted"/>
<dbReference type="PROSITE" id="PS50404">
    <property type="entry name" value="GST_NTER"/>
    <property type="match status" value="1"/>
</dbReference>
<comment type="caution">
    <text evidence="6">The sequence shown here is derived from an EMBL/GenBank/DDBJ whole genome shotgun (WGS) entry which is preliminary data.</text>
</comment>
<dbReference type="PANTHER" id="PTHR43900">
    <property type="entry name" value="GLUTATHIONE S-TRANSFERASE RHO"/>
    <property type="match status" value="1"/>
</dbReference>
<dbReference type="SUPFAM" id="SSF53335">
    <property type="entry name" value="S-adenosyl-L-methionine-dependent methyltransferases"/>
    <property type="match status" value="1"/>
</dbReference>
<organism evidence="6 7">
    <name type="scientific">Glarea lozoyensis (strain ATCC 74030 / MF5533)</name>
    <dbReference type="NCBI Taxonomy" id="1104152"/>
    <lineage>
        <taxon>Eukaryota</taxon>
        <taxon>Fungi</taxon>
        <taxon>Dikarya</taxon>
        <taxon>Ascomycota</taxon>
        <taxon>Pezizomycotina</taxon>
        <taxon>Leotiomycetes</taxon>
        <taxon>Helotiales</taxon>
        <taxon>Helotiaceae</taxon>
        <taxon>Glarea</taxon>
    </lineage>
</organism>
<gene>
    <name evidence="6" type="ORF">M7I_2395</name>
</gene>
<protein>
    <recommendedName>
        <fullName evidence="1">glutathione transferase</fullName>
        <ecNumber evidence="1">2.5.1.18</ecNumber>
    </recommendedName>
</protein>
<dbReference type="GO" id="GO:0006749">
    <property type="term" value="P:glutathione metabolic process"/>
    <property type="evidence" value="ECO:0007669"/>
    <property type="project" value="TreeGrafter"/>
</dbReference>
<dbReference type="Proteomes" id="UP000005446">
    <property type="component" value="Unassembled WGS sequence"/>
</dbReference>
<keyword evidence="2 6" id="KW-0808">Transferase</keyword>
<keyword evidence="7" id="KW-1185">Reference proteome</keyword>
<evidence type="ECO:0000313" key="6">
    <source>
        <dbReference type="EMBL" id="EHL01606.1"/>
    </source>
</evidence>
<dbReference type="EC" id="2.5.1.18" evidence="1"/>
<keyword evidence="4" id="KW-0812">Transmembrane</keyword>
<dbReference type="GO" id="GO:0043295">
    <property type="term" value="F:glutathione binding"/>
    <property type="evidence" value="ECO:0007669"/>
    <property type="project" value="TreeGrafter"/>
</dbReference>
<evidence type="ECO:0000256" key="4">
    <source>
        <dbReference type="SAM" id="Phobius"/>
    </source>
</evidence>
<sequence>MSTTEQPTETPVAAEEVASPATSDPAAAGPAAGLEAEVCVTVVDADDHRDDADSALGDVLGVDLSPIQPDLNLTPGGYIEHSDVTFPCGCDDGTLPEDSALKKWGEMVLSASQKIGRPLDSAIRYKQEMEEAGFVDIVEYVDLWPINKWPKDPKYKELGLWNNENLVGGLSGLSMALFTRVHNWSTQELEAFLVDVRKDMKNTKIHSYITIIPSIATMVLTLYGSAMSTARVHVVLLELALEYKHIPIDISKGEQKHPSYMKMQPFGKVPVLDDDGLVIYESRAICRYLAR</sequence>
<dbReference type="InterPro" id="IPR004045">
    <property type="entry name" value="Glutathione_S-Trfase_N"/>
</dbReference>
<evidence type="ECO:0000256" key="2">
    <source>
        <dbReference type="ARBA" id="ARBA00022679"/>
    </source>
</evidence>
<dbReference type="GO" id="GO:0004364">
    <property type="term" value="F:glutathione transferase activity"/>
    <property type="evidence" value="ECO:0007669"/>
    <property type="project" value="UniProtKB-EC"/>
</dbReference>
<feature type="region of interest" description="Disordered" evidence="3">
    <location>
        <begin position="1"/>
        <end position="31"/>
    </location>
</feature>
<dbReference type="Gene3D" id="3.40.30.10">
    <property type="entry name" value="Glutaredoxin"/>
    <property type="match status" value="1"/>
</dbReference>
<feature type="transmembrane region" description="Helical" evidence="4">
    <location>
        <begin position="205"/>
        <end position="223"/>
    </location>
</feature>
<feature type="compositionally biased region" description="Low complexity" evidence="3">
    <location>
        <begin position="18"/>
        <end position="31"/>
    </location>
</feature>
<evidence type="ECO:0000256" key="3">
    <source>
        <dbReference type="SAM" id="MobiDB-lite"/>
    </source>
</evidence>
<dbReference type="InterPro" id="IPR036249">
    <property type="entry name" value="Thioredoxin-like_sf"/>
</dbReference>
<dbReference type="SUPFAM" id="SSF52833">
    <property type="entry name" value="Thioredoxin-like"/>
    <property type="match status" value="1"/>
</dbReference>
<dbReference type="AlphaFoldDB" id="H0EIN5"/>
<keyword evidence="4" id="KW-1133">Transmembrane helix</keyword>
<feature type="domain" description="GST N-terminal" evidence="5">
    <location>
        <begin position="216"/>
        <end position="291"/>
    </location>
</feature>
<reference evidence="6 7" key="1">
    <citation type="journal article" date="2012" name="Eukaryot. Cell">
        <title>Genome sequence of the fungus Glarea lozoyensis: the first genome sequence of a species from the Helotiaceae family.</title>
        <authorList>
            <person name="Youssar L."/>
            <person name="Gruening B.A."/>
            <person name="Erxleben A."/>
            <person name="Guenther S."/>
            <person name="Huettel W."/>
        </authorList>
    </citation>
    <scope>NUCLEOTIDE SEQUENCE [LARGE SCALE GENOMIC DNA]</scope>
    <source>
        <strain evidence="7">ATCC 74030 / MF5533</strain>
    </source>
</reference>
<accession>H0EIN5</accession>
<dbReference type="InParanoid" id="H0EIN5"/>